<accession>Q7NG56</accession>
<dbReference type="RefSeq" id="WP_011143307.1">
    <property type="nucleotide sequence ID" value="NC_005125.1"/>
</dbReference>
<dbReference type="PATRIC" id="fig|251221.4.peg.3349"/>
<dbReference type="KEGG" id="gvi:gll3317"/>
<dbReference type="PhylomeDB" id="Q7NG56"/>
<gene>
    <name evidence="1" type="ordered locus">gll3317</name>
</gene>
<dbReference type="AlphaFoldDB" id="Q7NG56"/>
<protein>
    <submittedName>
        <fullName evidence="1">Gll3317 protein</fullName>
    </submittedName>
</protein>
<proteinExistence type="predicted"/>
<evidence type="ECO:0000313" key="1">
    <source>
        <dbReference type="EMBL" id="BAC91258.1"/>
    </source>
</evidence>
<dbReference type="OrthoDB" id="485579at2"/>
<dbReference type="Proteomes" id="UP000000557">
    <property type="component" value="Chromosome"/>
</dbReference>
<reference evidence="1 2" key="2">
    <citation type="journal article" date="2003" name="DNA Res.">
        <title>Complete genome structure of Gloeobacter violaceus PCC 7421, a cyanobacterium that lacks thylakoids (supplement).</title>
        <authorList>
            <person name="Nakamura Y."/>
            <person name="Kaneko T."/>
            <person name="Sato S."/>
            <person name="Mimuro M."/>
            <person name="Miyashita H."/>
            <person name="Tsuchiya T."/>
            <person name="Sasamoto S."/>
            <person name="Watanabe A."/>
            <person name="Kawashima K."/>
            <person name="Kishida Y."/>
            <person name="Kiyokawa C."/>
            <person name="Kohara M."/>
            <person name="Matsumoto M."/>
            <person name="Matsuno A."/>
            <person name="Nakazaki N."/>
            <person name="Shimpo S."/>
            <person name="Takeuchi C."/>
            <person name="Yamada M."/>
            <person name="Tabata S."/>
        </authorList>
    </citation>
    <scope>NUCLEOTIDE SEQUENCE [LARGE SCALE GENOMIC DNA]</scope>
    <source>
        <strain evidence="2">ATCC 29082 / PCC 7421</strain>
    </source>
</reference>
<dbReference type="EnsemblBacteria" id="BAC91258">
    <property type="protein sequence ID" value="BAC91258"/>
    <property type="gene ID" value="BAC91258"/>
</dbReference>
<dbReference type="STRING" id="251221.gene:10760827"/>
<name>Q7NG56_GLOVI</name>
<sequence length="135" mass="15070">MFGTFQQSTVRVQVAANGAVLKRCLTEFALLRRWAWTQRYPDSLPKAIDAGLEFDSYAGPVKLSHKVGDLTDNRLEMVLWNGVDGYSRWLWGDGWVQSTLEGVSLLPLALGQTILLDSLARFAAELETEQTQQPA</sequence>
<evidence type="ECO:0000313" key="2">
    <source>
        <dbReference type="Proteomes" id="UP000000557"/>
    </source>
</evidence>
<dbReference type="eggNOG" id="ENOG50316C6">
    <property type="taxonomic scope" value="Bacteria"/>
</dbReference>
<keyword evidence="2" id="KW-1185">Reference proteome</keyword>
<dbReference type="HOGENOM" id="CLU_1977470_0_0_3"/>
<reference evidence="1 2" key="1">
    <citation type="journal article" date="2003" name="DNA Res.">
        <title>Complete genome structure of Gloeobacter violaceus PCC 7421, a cyanobacterium that lacks thylakoids.</title>
        <authorList>
            <person name="Nakamura Y."/>
            <person name="Kaneko T."/>
            <person name="Sato S."/>
            <person name="Mimuro M."/>
            <person name="Miyashita H."/>
            <person name="Tsuchiya T."/>
            <person name="Sasamoto S."/>
            <person name="Watanabe A."/>
            <person name="Kawashima K."/>
            <person name="Kishida Y."/>
            <person name="Kiyokawa C."/>
            <person name="Kohara M."/>
            <person name="Matsumoto M."/>
            <person name="Matsuno A."/>
            <person name="Nakazaki N."/>
            <person name="Shimpo S."/>
            <person name="Takeuchi C."/>
            <person name="Yamada M."/>
            <person name="Tabata S."/>
        </authorList>
    </citation>
    <scope>NUCLEOTIDE SEQUENCE [LARGE SCALE GENOMIC DNA]</scope>
    <source>
        <strain evidence="2">ATCC 29082 / PCC 7421</strain>
    </source>
</reference>
<dbReference type="EMBL" id="BA000045">
    <property type="protein sequence ID" value="BAC91258.1"/>
    <property type="molecule type" value="Genomic_DNA"/>
</dbReference>
<dbReference type="InParanoid" id="Q7NG56"/>
<organism evidence="1 2">
    <name type="scientific">Gloeobacter violaceus (strain ATCC 29082 / PCC 7421)</name>
    <dbReference type="NCBI Taxonomy" id="251221"/>
    <lineage>
        <taxon>Bacteria</taxon>
        <taxon>Bacillati</taxon>
        <taxon>Cyanobacteriota</taxon>
        <taxon>Cyanophyceae</taxon>
        <taxon>Gloeobacterales</taxon>
        <taxon>Gloeobacteraceae</taxon>
        <taxon>Gloeobacter</taxon>
    </lineage>
</organism>